<dbReference type="GO" id="GO:0016020">
    <property type="term" value="C:membrane"/>
    <property type="evidence" value="ECO:0007669"/>
    <property type="project" value="InterPro"/>
</dbReference>
<dbReference type="AlphaFoldDB" id="A0AAP5IFA8"/>
<dbReference type="GO" id="GO:0031640">
    <property type="term" value="P:killing of cells of another organism"/>
    <property type="evidence" value="ECO:0007669"/>
    <property type="project" value="InterPro"/>
</dbReference>
<dbReference type="RefSeq" id="WP_208344189.1">
    <property type="nucleotide sequence ID" value="NZ_CAWQFN010000482.1"/>
</dbReference>
<evidence type="ECO:0000259" key="1">
    <source>
        <dbReference type="PROSITE" id="PS00276"/>
    </source>
</evidence>
<accession>A0AAP5IFA8</accession>
<sequence length="188" mass="21814">MSEVFSAICYYYNGQLLTNSIAQTITNKESSIKQLSEGYITALNVLERKLGVEHVRIFRTPYKANTFKHITRTAQWEPYFLSIESQINDLGLTDIFIVECIKDNPVSEDKLIIDEYRDEYYVGFLMLPGNYESLEELINFYRGLGYKTKEITDTIERFLTHVSPMSSEDAYHFDKLKRLAANDNFNAA</sequence>
<protein>
    <recommendedName>
        <fullName evidence="1">Channel forming colicins domain-containing protein</fullName>
    </recommendedName>
</protein>
<feature type="domain" description="Channel forming colicins" evidence="1">
    <location>
        <begin position="73"/>
        <end position="84"/>
    </location>
</feature>
<dbReference type="GO" id="GO:0140911">
    <property type="term" value="F:pore-forming activity"/>
    <property type="evidence" value="ECO:0007669"/>
    <property type="project" value="InterPro"/>
</dbReference>
<dbReference type="EMBL" id="JAALHA020000035">
    <property type="protein sequence ID" value="MDR9900550.1"/>
    <property type="molecule type" value="Genomic_DNA"/>
</dbReference>
<reference evidence="3" key="1">
    <citation type="journal article" date="2021" name="Science">
        <title>Hunting the eagle killer: A cyanobacterial neurotoxin causes vacuolar myelinopathy.</title>
        <authorList>
            <person name="Breinlinger S."/>
            <person name="Phillips T.J."/>
            <person name="Haram B.N."/>
            <person name="Mares J."/>
            <person name="Martinez Yerena J.A."/>
            <person name="Hrouzek P."/>
            <person name="Sobotka R."/>
            <person name="Henderson W.M."/>
            <person name="Schmieder P."/>
            <person name="Williams S.M."/>
            <person name="Lauderdale J.D."/>
            <person name="Wilde H.D."/>
            <person name="Gerrin W."/>
            <person name="Kust A."/>
            <person name="Washington J.W."/>
            <person name="Wagner C."/>
            <person name="Geier B."/>
            <person name="Liebeke M."/>
            <person name="Enke H."/>
            <person name="Niedermeyer T.H.J."/>
            <person name="Wilde S.B."/>
        </authorList>
    </citation>
    <scope>NUCLEOTIDE SEQUENCE [LARGE SCALE GENOMIC DNA]</scope>
    <source>
        <strain evidence="3">Thurmond2011</strain>
    </source>
</reference>
<name>A0AAP5IFA8_9CYAN</name>
<organism evidence="2 3">
    <name type="scientific">Aetokthonos hydrillicola Thurmond2011</name>
    <dbReference type="NCBI Taxonomy" id="2712845"/>
    <lineage>
        <taxon>Bacteria</taxon>
        <taxon>Bacillati</taxon>
        <taxon>Cyanobacteriota</taxon>
        <taxon>Cyanophyceae</taxon>
        <taxon>Nostocales</taxon>
        <taxon>Hapalosiphonaceae</taxon>
        <taxon>Aetokthonos</taxon>
    </lineage>
</organism>
<keyword evidence="3" id="KW-1185">Reference proteome</keyword>
<evidence type="ECO:0000313" key="3">
    <source>
        <dbReference type="Proteomes" id="UP000667802"/>
    </source>
</evidence>
<proteinExistence type="predicted"/>
<comment type="caution">
    <text evidence="2">The sequence shown here is derived from an EMBL/GenBank/DDBJ whole genome shotgun (WGS) entry which is preliminary data.</text>
</comment>
<evidence type="ECO:0000313" key="2">
    <source>
        <dbReference type="EMBL" id="MDR9900550.1"/>
    </source>
</evidence>
<dbReference type="Proteomes" id="UP000667802">
    <property type="component" value="Unassembled WGS sequence"/>
</dbReference>
<dbReference type="GO" id="GO:0050829">
    <property type="term" value="P:defense response to Gram-negative bacterium"/>
    <property type="evidence" value="ECO:0007669"/>
    <property type="project" value="InterPro"/>
</dbReference>
<gene>
    <name evidence="2" type="ORF">G7B40_039355</name>
</gene>
<dbReference type="PROSITE" id="PS00276">
    <property type="entry name" value="CHANNEL_COLICIN"/>
    <property type="match status" value="1"/>
</dbReference>
<dbReference type="InterPro" id="IPR000293">
    <property type="entry name" value="Channel_colicin_C"/>
</dbReference>